<keyword evidence="5" id="KW-0812">Transmembrane</keyword>
<feature type="domain" description="Fungal lipase-type" evidence="15">
    <location>
        <begin position="189"/>
        <end position="334"/>
    </location>
</feature>
<evidence type="ECO:0000256" key="9">
    <source>
        <dbReference type="ARBA" id="ARBA00022963"/>
    </source>
</evidence>
<evidence type="ECO:0000259" key="15">
    <source>
        <dbReference type="Pfam" id="PF01764"/>
    </source>
</evidence>
<name>A0A9P7KH34_9AGAR</name>
<evidence type="ECO:0000256" key="1">
    <source>
        <dbReference type="ARBA" id="ARBA00001913"/>
    </source>
</evidence>
<dbReference type="PANTHER" id="PTHR45792">
    <property type="entry name" value="DIACYLGLYCEROL LIPASE HOMOLOG-RELATED"/>
    <property type="match status" value="1"/>
</dbReference>
<keyword evidence="17" id="KW-1185">Reference proteome</keyword>
<keyword evidence="11" id="KW-0443">Lipid metabolism</keyword>
<reference evidence="16" key="1">
    <citation type="submission" date="2021-02" db="EMBL/GenBank/DDBJ databases">
        <authorList>
            <person name="Nieuwenhuis M."/>
            <person name="Van De Peppel L.J.J."/>
        </authorList>
    </citation>
    <scope>NUCLEOTIDE SEQUENCE</scope>
    <source>
        <strain evidence="16">D49</strain>
    </source>
</reference>
<dbReference type="Pfam" id="PF01764">
    <property type="entry name" value="Lipase_3"/>
    <property type="match status" value="1"/>
</dbReference>
<dbReference type="Gene3D" id="3.40.50.1820">
    <property type="entry name" value="alpha/beta hydrolase"/>
    <property type="match status" value="1"/>
</dbReference>
<keyword evidence="12" id="KW-0472">Membrane</keyword>
<keyword evidence="3" id="KW-1003">Cell membrane</keyword>
<evidence type="ECO:0000256" key="5">
    <source>
        <dbReference type="ARBA" id="ARBA00022692"/>
    </source>
</evidence>
<evidence type="ECO:0000256" key="13">
    <source>
        <dbReference type="ARBA" id="ARBA00024531"/>
    </source>
</evidence>
<keyword evidence="4" id="KW-0597">Phosphoprotein</keyword>
<evidence type="ECO:0000256" key="4">
    <source>
        <dbReference type="ARBA" id="ARBA00022553"/>
    </source>
</evidence>
<evidence type="ECO:0000256" key="12">
    <source>
        <dbReference type="ARBA" id="ARBA00023136"/>
    </source>
</evidence>
<evidence type="ECO:0000256" key="2">
    <source>
        <dbReference type="ARBA" id="ARBA00004651"/>
    </source>
</evidence>
<comment type="caution">
    <text evidence="16">The sequence shown here is derived from an EMBL/GenBank/DDBJ whole genome shotgun (WGS) entry which is preliminary data.</text>
</comment>
<dbReference type="Proteomes" id="UP000717328">
    <property type="component" value="Unassembled WGS sequence"/>
</dbReference>
<dbReference type="EMBL" id="JABCKI010000518">
    <property type="protein sequence ID" value="KAG5650203.1"/>
    <property type="molecule type" value="Genomic_DNA"/>
</dbReference>
<dbReference type="GO" id="GO:0005886">
    <property type="term" value="C:plasma membrane"/>
    <property type="evidence" value="ECO:0007669"/>
    <property type="project" value="UniProtKB-SubCell"/>
</dbReference>
<dbReference type="GO" id="GO:0046872">
    <property type="term" value="F:metal ion binding"/>
    <property type="evidence" value="ECO:0007669"/>
    <property type="project" value="UniProtKB-KW"/>
</dbReference>
<evidence type="ECO:0000256" key="14">
    <source>
        <dbReference type="ARBA" id="ARBA00026104"/>
    </source>
</evidence>
<reference evidence="16" key="2">
    <citation type="submission" date="2021-10" db="EMBL/GenBank/DDBJ databases">
        <title>Phylogenomics reveals ancestral predisposition of the termite-cultivated fungus Termitomyces towards a domesticated lifestyle.</title>
        <authorList>
            <person name="Auxier B."/>
            <person name="Grum-Grzhimaylo A."/>
            <person name="Cardenas M.E."/>
            <person name="Lodge J.D."/>
            <person name="Laessoe T."/>
            <person name="Pedersen O."/>
            <person name="Smith M.E."/>
            <person name="Kuyper T.W."/>
            <person name="Franco-Molano E.A."/>
            <person name="Baroni T.J."/>
            <person name="Aanen D.K."/>
        </authorList>
    </citation>
    <scope>NUCLEOTIDE SEQUENCE</scope>
    <source>
        <strain evidence="16">D49</strain>
    </source>
</reference>
<dbReference type="GO" id="GO:0016298">
    <property type="term" value="F:lipase activity"/>
    <property type="evidence" value="ECO:0007669"/>
    <property type="project" value="TreeGrafter"/>
</dbReference>
<organism evidence="16 17">
    <name type="scientific">Sphagnurus paluster</name>
    <dbReference type="NCBI Taxonomy" id="117069"/>
    <lineage>
        <taxon>Eukaryota</taxon>
        <taxon>Fungi</taxon>
        <taxon>Dikarya</taxon>
        <taxon>Basidiomycota</taxon>
        <taxon>Agaricomycotina</taxon>
        <taxon>Agaricomycetes</taxon>
        <taxon>Agaricomycetidae</taxon>
        <taxon>Agaricales</taxon>
        <taxon>Tricholomatineae</taxon>
        <taxon>Lyophyllaceae</taxon>
        <taxon>Sphagnurus</taxon>
    </lineage>
</organism>
<dbReference type="AlphaFoldDB" id="A0A9P7KH34"/>
<keyword evidence="9" id="KW-0442">Lipid degradation</keyword>
<comment type="cofactor">
    <cofactor evidence="1">
        <name>Ca(2+)</name>
        <dbReference type="ChEBI" id="CHEBI:29108"/>
    </cofactor>
</comment>
<evidence type="ECO:0000256" key="10">
    <source>
        <dbReference type="ARBA" id="ARBA00022989"/>
    </source>
</evidence>
<dbReference type="SUPFAM" id="SSF53474">
    <property type="entry name" value="alpha/beta-Hydrolases"/>
    <property type="match status" value="1"/>
</dbReference>
<evidence type="ECO:0000256" key="3">
    <source>
        <dbReference type="ARBA" id="ARBA00022475"/>
    </source>
</evidence>
<evidence type="ECO:0000313" key="16">
    <source>
        <dbReference type="EMBL" id="KAG5650203.1"/>
    </source>
</evidence>
<keyword evidence="7" id="KW-0378">Hydrolase</keyword>
<evidence type="ECO:0000256" key="11">
    <source>
        <dbReference type="ARBA" id="ARBA00023098"/>
    </source>
</evidence>
<keyword evidence="8" id="KW-0106">Calcium</keyword>
<evidence type="ECO:0000256" key="7">
    <source>
        <dbReference type="ARBA" id="ARBA00022801"/>
    </source>
</evidence>
<dbReference type="OrthoDB" id="426718at2759"/>
<comment type="subcellular location">
    <subcellularLocation>
        <location evidence="2">Cell membrane</location>
        <topology evidence="2">Multi-pass membrane protein</topology>
    </subcellularLocation>
</comment>
<dbReference type="GO" id="GO:0016042">
    <property type="term" value="P:lipid catabolic process"/>
    <property type="evidence" value="ECO:0007669"/>
    <property type="project" value="UniProtKB-KW"/>
</dbReference>
<proteinExistence type="predicted"/>
<keyword evidence="10" id="KW-1133">Transmembrane helix</keyword>
<gene>
    <name evidence="16" type="ORF">H0H81_000317</name>
</gene>
<accession>A0A9P7KH34</accession>
<evidence type="ECO:0000256" key="6">
    <source>
        <dbReference type="ARBA" id="ARBA00022723"/>
    </source>
</evidence>
<keyword evidence="6" id="KW-0479">Metal-binding</keyword>
<protein>
    <recommendedName>
        <fullName evidence="14">sn-1-specific diacylglycerol lipase</fullName>
        <ecNumber evidence="14">3.1.1.116</ecNumber>
    </recommendedName>
</protein>
<dbReference type="InterPro" id="IPR029058">
    <property type="entry name" value="AB_hydrolase_fold"/>
</dbReference>
<sequence>MSSTHVATKSVSLSAVSALNASGTVSASTQSGRGSQNFAAVIGTFTRAFENGEITGEHHFPRRFSMALPTRAVLGLQSMKQAIDGLVVSMDENDAVDLSFMADLDVWGSLSARENSAFITFVQYAVWAAVKVYSLRTKDAINGFRDEARALLHAEPTHRDLIDASPSIYLKNTKNWALFKDRATGSLCFSIRGTATSSLDALVDNMTNIDANAYETVQFDSGSEDAAPFHVHRGFLDVAQAMYPAVKDLITRTAAQSSGVLIFSGHSAGGGTAFLLYHLFRSRDAELFKQFDAVHCITFGSAAIVSVPNPMESAGRSTDRIVSFVNLRDPVPRADLAYALWVADSLGKYLTRVGKYLTRVGNKSNTPPYSPLPQQQLFPGGEMVLLDEDGEAAKLTPNVLQEQAFLDLRAHGKFEYMRAIQYIFGE</sequence>
<comment type="catalytic activity">
    <reaction evidence="13">
        <text>a 1,2-diacyl-sn-glycerol + H2O = a 2-acylglycerol + a fatty acid + H(+)</text>
        <dbReference type="Rhea" id="RHEA:33275"/>
        <dbReference type="ChEBI" id="CHEBI:15377"/>
        <dbReference type="ChEBI" id="CHEBI:15378"/>
        <dbReference type="ChEBI" id="CHEBI:17389"/>
        <dbReference type="ChEBI" id="CHEBI:17815"/>
        <dbReference type="ChEBI" id="CHEBI:28868"/>
        <dbReference type="EC" id="3.1.1.116"/>
    </reaction>
    <physiologicalReaction direction="left-to-right" evidence="13">
        <dbReference type="Rhea" id="RHEA:33276"/>
    </physiologicalReaction>
</comment>
<dbReference type="InterPro" id="IPR002921">
    <property type="entry name" value="Fungal_lipase-type"/>
</dbReference>
<dbReference type="InterPro" id="IPR052214">
    <property type="entry name" value="DAG_Lipase-Related"/>
</dbReference>
<evidence type="ECO:0000256" key="8">
    <source>
        <dbReference type="ARBA" id="ARBA00022837"/>
    </source>
</evidence>
<evidence type="ECO:0000313" key="17">
    <source>
        <dbReference type="Proteomes" id="UP000717328"/>
    </source>
</evidence>
<dbReference type="EC" id="3.1.1.116" evidence="14"/>
<dbReference type="PANTHER" id="PTHR45792:SF8">
    <property type="entry name" value="DIACYLGLYCEROL LIPASE-ALPHA"/>
    <property type="match status" value="1"/>
</dbReference>